<dbReference type="KEGG" id="hazt:108676706"/>
<feature type="region of interest" description="Disordered" evidence="1">
    <location>
        <begin position="264"/>
        <end position="287"/>
    </location>
</feature>
<dbReference type="AlphaFoldDB" id="A0A8B7P2Y4"/>
<dbReference type="GO" id="GO:0040003">
    <property type="term" value="P:chitin-based cuticle development"/>
    <property type="evidence" value="ECO:0007669"/>
    <property type="project" value="TreeGrafter"/>
</dbReference>
<evidence type="ECO:0000256" key="1">
    <source>
        <dbReference type="SAM" id="MobiDB-lite"/>
    </source>
</evidence>
<dbReference type="Pfam" id="PF03103">
    <property type="entry name" value="DUF243"/>
    <property type="match status" value="1"/>
</dbReference>
<feature type="signal peptide" evidence="2">
    <location>
        <begin position="1"/>
        <end position="17"/>
    </location>
</feature>
<accession>A0A8B7P2Y4</accession>
<dbReference type="InterPro" id="IPR004145">
    <property type="entry name" value="DUF243"/>
</dbReference>
<dbReference type="RefSeq" id="XP_018020325.1">
    <property type="nucleotide sequence ID" value="XM_018164836.2"/>
</dbReference>
<dbReference type="GO" id="GO:0062129">
    <property type="term" value="C:chitin-based extracellular matrix"/>
    <property type="evidence" value="ECO:0007669"/>
    <property type="project" value="TreeGrafter"/>
</dbReference>
<sequence>MASRLAVMVLLVGAAVAFPRPEEGGFKPVLGARGSPYALKRRVGTPEVTPRASRDTGAVGGGFGGGFGGSLGGLGGFGGSSFSGGSIGGGFSHGGVSGGGSGLGEPDKTIYVRLPQNNKAIQTPPRAAGPPQKHYRIVIIRSPNPAPVQPILPPRTEQKTIIYVLHQKPSAVQQQVLETPVVKHPPQVLFVGYDDELTSHDLQQLAKGDHSGFSVSSQQQPTVGTVEGGFENNQVLDNFGSGFASSGLGGQGGFTSNFHSSGSNFGTSSGFSYNRRSAAESKTESSS</sequence>
<dbReference type="GeneID" id="108676706"/>
<keyword evidence="4" id="KW-1185">Reference proteome</keyword>
<organism evidence="4 5">
    <name type="scientific">Hyalella azteca</name>
    <name type="common">Amphipod</name>
    <dbReference type="NCBI Taxonomy" id="294128"/>
    <lineage>
        <taxon>Eukaryota</taxon>
        <taxon>Metazoa</taxon>
        <taxon>Ecdysozoa</taxon>
        <taxon>Arthropoda</taxon>
        <taxon>Crustacea</taxon>
        <taxon>Multicrustacea</taxon>
        <taxon>Malacostraca</taxon>
        <taxon>Eumalacostraca</taxon>
        <taxon>Peracarida</taxon>
        <taxon>Amphipoda</taxon>
        <taxon>Senticaudata</taxon>
        <taxon>Talitrida</taxon>
        <taxon>Talitroidea</taxon>
        <taxon>Hyalellidae</taxon>
        <taxon>Hyalella</taxon>
    </lineage>
</organism>
<dbReference type="SMART" id="SM00690">
    <property type="entry name" value="DM5"/>
    <property type="match status" value="1"/>
</dbReference>
<protein>
    <submittedName>
        <fullName evidence="5">Uncharacterized protein LOC108676706</fullName>
    </submittedName>
</protein>
<gene>
    <name evidence="5" type="primary">LOC108676706</name>
</gene>
<keyword evidence="2" id="KW-0732">Signal</keyword>
<dbReference type="OrthoDB" id="6376010at2759"/>
<feature type="compositionally biased region" description="Basic and acidic residues" evidence="1">
    <location>
        <begin position="277"/>
        <end position="287"/>
    </location>
</feature>
<feature type="chain" id="PRO_5034063641" evidence="2">
    <location>
        <begin position="18"/>
        <end position="287"/>
    </location>
</feature>
<name>A0A8B7P2Y4_HYAAZ</name>
<evidence type="ECO:0000259" key="3">
    <source>
        <dbReference type="SMART" id="SM00690"/>
    </source>
</evidence>
<evidence type="ECO:0000256" key="2">
    <source>
        <dbReference type="SAM" id="SignalP"/>
    </source>
</evidence>
<dbReference type="PANTHER" id="PTHR31927:SF2">
    <property type="entry name" value="FI07246P-RELATED"/>
    <property type="match status" value="1"/>
</dbReference>
<proteinExistence type="predicted"/>
<dbReference type="OMA" id="EQKTIIY"/>
<evidence type="ECO:0000313" key="4">
    <source>
        <dbReference type="Proteomes" id="UP000694843"/>
    </source>
</evidence>
<dbReference type="PANTHER" id="PTHR31927">
    <property type="entry name" value="FI07246P-RELATED-RELATED"/>
    <property type="match status" value="1"/>
</dbReference>
<feature type="domain" description="DUF243" evidence="3">
    <location>
        <begin position="104"/>
        <end position="196"/>
    </location>
</feature>
<dbReference type="GO" id="GO:0008010">
    <property type="term" value="F:structural constituent of chitin-based larval cuticle"/>
    <property type="evidence" value="ECO:0007669"/>
    <property type="project" value="TreeGrafter"/>
</dbReference>
<dbReference type="Proteomes" id="UP000694843">
    <property type="component" value="Unplaced"/>
</dbReference>
<reference evidence="5" key="1">
    <citation type="submission" date="2025-08" db="UniProtKB">
        <authorList>
            <consortium name="RefSeq"/>
        </authorList>
    </citation>
    <scope>IDENTIFICATION</scope>
    <source>
        <tissue evidence="5">Whole organism</tissue>
    </source>
</reference>
<evidence type="ECO:0000313" key="5">
    <source>
        <dbReference type="RefSeq" id="XP_018020325.1"/>
    </source>
</evidence>